<dbReference type="AlphaFoldDB" id="A0AAC8Q7K6"/>
<reference evidence="4 6" key="2">
    <citation type="submission" date="2018-08" db="EMBL/GenBank/DDBJ databases">
        <title>Genomic Encyclopedia of Archaeal and Bacterial Type Strains, Phase II (KMG-II): from individual species to whole genera.</title>
        <authorList>
            <person name="Goeker M."/>
        </authorList>
    </citation>
    <scope>NUCLEOTIDE SEQUENCE [LARGE SCALE GENOMIC DNA]</scope>
    <source>
        <strain evidence="4 6">DSM 2261</strain>
    </source>
</reference>
<dbReference type="EMBL" id="CP011509">
    <property type="protein sequence ID" value="AKJ02508.1"/>
    <property type="molecule type" value="Genomic_DNA"/>
</dbReference>
<protein>
    <submittedName>
        <fullName evidence="3">Uncharacterized protein</fullName>
    </submittedName>
</protein>
<dbReference type="Proteomes" id="UP000035579">
    <property type="component" value="Chromosome"/>
</dbReference>
<gene>
    <name evidence="3" type="ORF">AA314_04134</name>
    <name evidence="4" type="ORF">ATI61_108104</name>
</gene>
<keyword evidence="2" id="KW-0812">Transmembrane</keyword>
<dbReference type="EMBL" id="QUMU01000008">
    <property type="protein sequence ID" value="REG28571.1"/>
    <property type="molecule type" value="Genomic_DNA"/>
</dbReference>
<organism evidence="3 5">
    <name type="scientific">Archangium gephyra</name>
    <dbReference type="NCBI Taxonomy" id="48"/>
    <lineage>
        <taxon>Bacteria</taxon>
        <taxon>Pseudomonadati</taxon>
        <taxon>Myxococcota</taxon>
        <taxon>Myxococcia</taxon>
        <taxon>Myxococcales</taxon>
        <taxon>Cystobacterineae</taxon>
        <taxon>Archangiaceae</taxon>
        <taxon>Archangium</taxon>
    </lineage>
</organism>
<evidence type="ECO:0000256" key="2">
    <source>
        <dbReference type="SAM" id="Phobius"/>
    </source>
</evidence>
<feature type="region of interest" description="Disordered" evidence="1">
    <location>
        <begin position="1"/>
        <end position="35"/>
    </location>
</feature>
<feature type="region of interest" description="Disordered" evidence="1">
    <location>
        <begin position="155"/>
        <end position="186"/>
    </location>
</feature>
<reference evidence="3 5" key="1">
    <citation type="submission" date="2015-05" db="EMBL/GenBank/DDBJ databases">
        <title>Genome assembly of Archangium gephyra DSM 2261.</title>
        <authorList>
            <person name="Sharma G."/>
            <person name="Subramanian S."/>
        </authorList>
    </citation>
    <scope>NUCLEOTIDE SEQUENCE [LARGE SCALE GENOMIC DNA]</scope>
    <source>
        <strain evidence="3 5">DSM 2261</strain>
    </source>
</reference>
<dbReference type="KEGG" id="age:AA314_04134"/>
<keyword evidence="6" id="KW-1185">Reference proteome</keyword>
<dbReference type="RefSeq" id="WP_053066568.1">
    <property type="nucleotide sequence ID" value="NZ_CP011509.1"/>
</dbReference>
<accession>A0AAC8Q7K6</accession>
<evidence type="ECO:0000256" key="1">
    <source>
        <dbReference type="SAM" id="MobiDB-lite"/>
    </source>
</evidence>
<evidence type="ECO:0000313" key="6">
    <source>
        <dbReference type="Proteomes" id="UP000256345"/>
    </source>
</evidence>
<evidence type="ECO:0000313" key="5">
    <source>
        <dbReference type="Proteomes" id="UP000035579"/>
    </source>
</evidence>
<feature type="transmembrane region" description="Helical" evidence="2">
    <location>
        <begin position="129"/>
        <end position="147"/>
    </location>
</feature>
<feature type="compositionally biased region" description="Basic and acidic residues" evidence="1">
    <location>
        <begin position="1"/>
        <end position="15"/>
    </location>
</feature>
<name>A0AAC8Q7K6_9BACT</name>
<dbReference type="Proteomes" id="UP000256345">
    <property type="component" value="Unassembled WGS sequence"/>
</dbReference>
<keyword evidence="2" id="KW-0472">Membrane</keyword>
<evidence type="ECO:0000313" key="4">
    <source>
        <dbReference type="EMBL" id="REG28571.1"/>
    </source>
</evidence>
<proteinExistence type="predicted"/>
<feature type="compositionally biased region" description="Polar residues" evidence="1">
    <location>
        <begin position="155"/>
        <end position="164"/>
    </location>
</feature>
<sequence length="266" mass="29386">MDEKKKPETSWEERTQLGPYQLEEQVPQPADSPGELYRARHEESGATALVLKPAAEEDVALLKDWRVRIISSITPSYIAMEVEDSRWSVAPDKHSVEALVFLLEGVRAGVRRMTRALSDADEPRLRWRLGLALAGTAVVCTLFFAWVRLAEEPQASSDQESATLTPPALMSHEEPTGSGNPDQPTHGGLVDTADAGEFVLARPLPREPFKGQKRPPCTRYAEVELVGACWLPHKLKAPCPDVLYEHQGECYSPAFSARPPPQSLGQ</sequence>
<keyword evidence="2" id="KW-1133">Transmembrane helix</keyword>
<evidence type="ECO:0000313" key="3">
    <source>
        <dbReference type="EMBL" id="AKJ02508.1"/>
    </source>
</evidence>